<keyword evidence="11" id="KW-1185">Reference proteome</keyword>
<evidence type="ECO:0000256" key="8">
    <source>
        <dbReference type="HAMAP-Rule" id="MF_00265"/>
    </source>
</evidence>
<dbReference type="InterPro" id="IPR002716">
    <property type="entry name" value="PIN_dom"/>
</dbReference>
<feature type="binding site" evidence="8">
    <location>
        <position position="92"/>
    </location>
    <ligand>
        <name>Mg(2+)</name>
        <dbReference type="ChEBI" id="CHEBI:18420"/>
    </ligand>
</feature>
<dbReference type="Proteomes" id="UP000502677">
    <property type="component" value="Chromosome"/>
</dbReference>
<evidence type="ECO:0000256" key="2">
    <source>
        <dbReference type="ARBA" id="ARBA00022649"/>
    </source>
</evidence>
<evidence type="ECO:0000256" key="1">
    <source>
        <dbReference type="ARBA" id="ARBA00001946"/>
    </source>
</evidence>
<evidence type="ECO:0000256" key="7">
    <source>
        <dbReference type="ARBA" id="ARBA00038093"/>
    </source>
</evidence>
<keyword evidence="5 8" id="KW-0378">Hydrolase</keyword>
<evidence type="ECO:0000256" key="4">
    <source>
        <dbReference type="ARBA" id="ARBA00022723"/>
    </source>
</evidence>
<dbReference type="CDD" id="cd18732">
    <property type="entry name" value="PIN_MtVapC4-C5_like"/>
    <property type="match status" value="1"/>
</dbReference>
<gene>
    <name evidence="8" type="primary">vapC</name>
    <name evidence="10" type="ORF">G7068_11325</name>
</gene>
<dbReference type="KEGG" id="lvi:G7068_11325"/>
<dbReference type="PANTHER" id="PTHR33653:SF1">
    <property type="entry name" value="RIBONUCLEASE VAPC2"/>
    <property type="match status" value="1"/>
</dbReference>
<dbReference type="SUPFAM" id="SSF88723">
    <property type="entry name" value="PIN domain-like"/>
    <property type="match status" value="1"/>
</dbReference>
<protein>
    <recommendedName>
        <fullName evidence="8">Ribonuclease VapC</fullName>
        <shortName evidence="8">RNase VapC</shortName>
        <ecNumber evidence="8">3.1.-.-</ecNumber>
    </recommendedName>
    <alternativeName>
        <fullName evidence="8">Toxin VapC</fullName>
    </alternativeName>
</protein>
<dbReference type="InterPro" id="IPR022907">
    <property type="entry name" value="VapC_family"/>
</dbReference>
<evidence type="ECO:0000259" key="9">
    <source>
        <dbReference type="Pfam" id="PF01850"/>
    </source>
</evidence>
<dbReference type="Pfam" id="PF01850">
    <property type="entry name" value="PIN"/>
    <property type="match status" value="1"/>
</dbReference>
<dbReference type="AlphaFoldDB" id="A0A6G7XK09"/>
<keyword evidence="3 8" id="KW-0540">Nuclease</keyword>
<accession>A0A6G7XK09</accession>
<dbReference type="HAMAP" id="MF_00265">
    <property type="entry name" value="VapC_Nob1"/>
    <property type="match status" value="1"/>
</dbReference>
<dbReference type="InterPro" id="IPR050556">
    <property type="entry name" value="Type_II_TA_system_RNase"/>
</dbReference>
<comment type="similarity">
    <text evidence="7 8">Belongs to the PINc/VapC protein family.</text>
</comment>
<evidence type="ECO:0000313" key="11">
    <source>
        <dbReference type="Proteomes" id="UP000502677"/>
    </source>
</evidence>
<dbReference type="PANTHER" id="PTHR33653">
    <property type="entry name" value="RIBONUCLEASE VAPC2"/>
    <property type="match status" value="1"/>
</dbReference>
<keyword evidence="6 8" id="KW-0460">Magnesium</keyword>
<reference evidence="10 11" key="1">
    <citation type="submission" date="2020-03" db="EMBL/GenBank/DDBJ databases">
        <title>Leucobacter sp. nov., isolated from beetles.</title>
        <authorList>
            <person name="Hyun D.-W."/>
            <person name="Bae J.-W."/>
        </authorList>
    </citation>
    <scope>NUCLEOTIDE SEQUENCE [LARGE SCALE GENOMIC DNA]</scope>
    <source>
        <strain evidence="10 11">HDW9C</strain>
    </source>
</reference>
<dbReference type="GO" id="GO:0090729">
    <property type="term" value="F:toxin activity"/>
    <property type="evidence" value="ECO:0007669"/>
    <property type="project" value="UniProtKB-KW"/>
</dbReference>
<dbReference type="EMBL" id="CP049863">
    <property type="protein sequence ID" value="QIK64852.1"/>
    <property type="molecule type" value="Genomic_DNA"/>
</dbReference>
<dbReference type="InterPro" id="IPR029060">
    <property type="entry name" value="PIN-like_dom_sf"/>
</dbReference>
<dbReference type="GO" id="GO:0016787">
    <property type="term" value="F:hydrolase activity"/>
    <property type="evidence" value="ECO:0007669"/>
    <property type="project" value="UniProtKB-KW"/>
</dbReference>
<keyword evidence="8" id="KW-0800">Toxin</keyword>
<dbReference type="Gene3D" id="3.40.50.1010">
    <property type="entry name" value="5'-nuclease"/>
    <property type="match status" value="1"/>
</dbReference>
<feature type="domain" description="PIN" evidence="9">
    <location>
        <begin position="2"/>
        <end position="108"/>
    </location>
</feature>
<evidence type="ECO:0000313" key="10">
    <source>
        <dbReference type="EMBL" id="QIK64852.1"/>
    </source>
</evidence>
<name>A0A6G7XK09_9MICO</name>
<dbReference type="GO" id="GO:0000287">
    <property type="term" value="F:magnesium ion binding"/>
    <property type="evidence" value="ECO:0007669"/>
    <property type="project" value="UniProtKB-UniRule"/>
</dbReference>
<keyword evidence="2 8" id="KW-1277">Toxin-antitoxin system</keyword>
<evidence type="ECO:0000256" key="5">
    <source>
        <dbReference type="ARBA" id="ARBA00022801"/>
    </source>
</evidence>
<dbReference type="EC" id="3.1.-.-" evidence="8"/>
<keyword evidence="4 8" id="KW-0479">Metal-binding</keyword>
<organism evidence="10 11">
    <name type="scientific">Leucobacter viscericola</name>
    <dbReference type="NCBI Taxonomy" id="2714935"/>
    <lineage>
        <taxon>Bacteria</taxon>
        <taxon>Bacillati</taxon>
        <taxon>Actinomycetota</taxon>
        <taxon>Actinomycetes</taxon>
        <taxon>Micrococcales</taxon>
        <taxon>Microbacteriaceae</taxon>
        <taxon>Leucobacter</taxon>
    </lineage>
</organism>
<feature type="binding site" evidence="8">
    <location>
        <position position="3"/>
    </location>
    <ligand>
        <name>Mg(2+)</name>
        <dbReference type="ChEBI" id="CHEBI:18420"/>
    </ligand>
</feature>
<comment type="cofactor">
    <cofactor evidence="1 8">
        <name>Mg(2+)</name>
        <dbReference type="ChEBI" id="CHEBI:18420"/>
    </cofactor>
</comment>
<comment type="function">
    <text evidence="8">Toxic component of a toxin-antitoxin (TA) system. An RNase.</text>
</comment>
<sequence>MLDTSVVIDLEQLDPSTLPVFPTITSVTLAELSAGPLATNDPAEQAARQARLQLVETVFDPVPFDAAAARAFGGVASSLRARGKKPAARAFDALIAATAISRGVPLYTLNPTDVSDVHGLEVRVPRPMRSPEDLVEIPDEEPEG</sequence>
<evidence type="ECO:0000256" key="3">
    <source>
        <dbReference type="ARBA" id="ARBA00022722"/>
    </source>
</evidence>
<evidence type="ECO:0000256" key="6">
    <source>
        <dbReference type="ARBA" id="ARBA00022842"/>
    </source>
</evidence>
<dbReference type="GO" id="GO:0004540">
    <property type="term" value="F:RNA nuclease activity"/>
    <property type="evidence" value="ECO:0007669"/>
    <property type="project" value="InterPro"/>
</dbReference>
<proteinExistence type="inferred from homology"/>